<gene>
    <name evidence="2" type="ORF">I553_6358</name>
</gene>
<name>X8BGX4_MYCXE</name>
<reference evidence="2" key="1">
    <citation type="submission" date="2014-01" db="EMBL/GenBank/DDBJ databases">
        <authorList>
            <person name="Brown-Elliot B."/>
            <person name="Wallace R."/>
            <person name="Lenaerts A."/>
            <person name="Ordway D."/>
            <person name="DeGroote M.A."/>
            <person name="Parker T."/>
            <person name="Sizemore C."/>
            <person name="Tallon L.J."/>
            <person name="Sadzewicz L.K."/>
            <person name="Sengamalay N."/>
            <person name="Fraser C.M."/>
            <person name="Hine E."/>
            <person name="Shefchek K.A."/>
            <person name="Das S.P."/>
            <person name="Tettelin H."/>
        </authorList>
    </citation>
    <scope>NUCLEOTIDE SEQUENCE [LARGE SCALE GENOMIC DNA]</scope>
    <source>
        <strain evidence="2">4042</strain>
    </source>
</reference>
<sequence length="46" mass="4895">MNPLAPQRRTQEVQLGGPNPSDEYTTRLNGAISSSLAMNAGARAPR</sequence>
<protein>
    <submittedName>
        <fullName evidence="2">Uncharacterized protein</fullName>
    </submittedName>
</protein>
<feature type="region of interest" description="Disordered" evidence="1">
    <location>
        <begin position="1"/>
        <end position="30"/>
    </location>
</feature>
<dbReference type="EMBL" id="JAOB01000042">
    <property type="protein sequence ID" value="EUA42498.1"/>
    <property type="molecule type" value="Genomic_DNA"/>
</dbReference>
<evidence type="ECO:0000256" key="1">
    <source>
        <dbReference type="SAM" id="MobiDB-lite"/>
    </source>
</evidence>
<accession>X8BGX4</accession>
<comment type="caution">
    <text evidence="2">The sequence shown here is derived from an EMBL/GenBank/DDBJ whole genome shotgun (WGS) entry which is preliminary data.</text>
</comment>
<evidence type="ECO:0000313" key="2">
    <source>
        <dbReference type="EMBL" id="EUA42498.1"/>
    </source>
</evidence>
<proteinExistence type="predicted"/>
<organism evidence="2">
    <name type="scientific">Mycobacterium xenopi 4042</name>
    <dbReference type="NCBI Taxonomy" id="1299334"/>
    <lineage>
        <taxon>Bacteria</taxon>
        <taxon>Bacillati</taxon>
        <taxon>Actinomycetota</taxon>
        <taxon>Actinomycetes</taxon>
        <taxon>Mycobacteriales</taxon>
        <taxon>Mycobacteriaceae</taxon>
        <taxon>Mycobacterium</taxon>
    </lineage>
</organism>
<dbReference type="AlphaFoldDB" id="X8BGX4"/>